<evidence type="ECO:0000256" key="2">
    <source>
        <dbReference type="ARBA" id="ARBA00022679"/>
    </source>
</evidence>
<evidence type="ECO:0000256" key="3">
    <source>
        <dbReference type="ARBA" id="ARBA00043995"/>
    </source>
</evidence>
<name>A0ABQ1I054_9ALTE</name>
<keyword evidence="2" id="KW-0808">Transferase</keyword>
<dbReference type="EMBL" id="BMDY01000008">
    <property type="protein sequence ID" value="GGB03850.1"/>
    <property type="molecule type" value="Genomic_DNA"/>
</dbReference>
<dbReference type="Pfam" id="PF01075">
    <property type="entry name" value="Glyco_transf_9"/>
    <property type="match status" value="1"/>
</dbReference>
<organism evidence="6 7">
    <name type="scientific">Agarivorans gilvus</name>
    <dbReference type="NCBI Taxonomy" id="680279"/>
    <lineage>
        <taxon>Bacteria</taxon>
        <taxon>Pseudomonadati</taxon>
        <taxon>Pseudomonadota</taxon>
        <taxon>Gammaproteobacteria</taxon>
        <taxon>Alteromonadales</taxon>
        <taxon>Alteromonadaceae</taxon>
        <taxon>Agarivorans</taxon>
    </lineage>
</organism>
<evidence type="ECO:0000256" key="5">
    <source>
        <dbReference type="ARBA" id="ARBA00047503"/>
    </source>
</evidence>
<dbReference type="PANTHER" id="PTHR30160:SF7">
    <property type="entry name" value="ADP-HEPTOSE--LPS HEPTOSYLTRANSFERASE 2"/>
    <property type="match status" value="1"/>
</dbReference>
<evidence type="ECO:0000256" key="1">
    <source>
        <dbReference type="ARBA" id="ARBA00022676"/>
    </source>
</evidence>
<comment type="similarity">
    <text evidence="3">Belongs to the glycosyltransferase 9 family.</text>
</comment>
<protein>
    <recommendedName>
        <fullName evidence="4">lipopolysaccharide heptosyltransferase II</fullName>
        <ecNumber evidence="4">2.4.99.24</ecNumber>
    </recommendedName>
</protein>
<dbReference type="SUPFAM" id="SSF53756">
    <property type="entry name" value="UDP-Glycosyltransferase/glycogen phosphorylase"/>
    <property type="match status" value="1"/>
</dbReference>
<dbReference type="EC" id="2.4.99.24" evidence="4"/>
<gene>
    <name evidence="6" type="primary">rfaF</name>
    <name evidence="6" type="ORF">GCM10007414_16430</name>
</gene>
<dbReference type="RefSeq" id="WP_055733605.1">
    <property type="nucleotide sequence ID" value="NZ_BMDY01000008.1"/>
</dbReference>
<evidence type="ECO:0000256" key="4">
    <source>
        <dbReference type="ARBA" id="ARBA00044042"/>
    </source>
</evidence>
<keyword evidence="1" id="KW-0328">Glycosyltransferase</keyword>
<keyword evidence="7" id="KW-1185">Reference proteome</keyword>
<comment type="caution">
    <text evidence="6">The sequence shown here is derived from an EMBL/GenBank/DDBJ whole genome shotgun (WGS) entry which is preliminary data.</text>
</comment>
<dbReference type="InterPro" id="IPR011910">
    <property type="entry name" value="RfaF"/>
</dbReference>
<sequence length="343" mass="38124">MKILVVGPSWVGDMVMSQSLYKTLKQLHPQAQLDVLAPDWCRPLLERMPEVDNALRMPLGHGELQLTVRWKLARELKKQGYDWAITQPNSLKSALIPWFAGIKQRSGWKGESRYGIVNQMRSNKQDFPLMVERYVALAHPKSQVNSAADLPEYAHPALHANSNNQAEALQQLGLQVQPSILALCPGAEFGPAKRWPEQHYAEAAAHWISQRQGQVWIFGSDKDKDVGEQIIAHLPEQLQAQCHNLAGKTKLAEAIDLMALADMAISNDSGLMHIAAALKLPLVAIYGSSSPQYTPPLTERAEILHTDIDCRPCFKKTCQYGHLKCLTELPASRAIAAINKLLA</sequence>
<dbReference type="PANTHER" id="PTHR30160">
    <property type="entry name" value="TETRAACYLDISACCHARIDE 4'-KINASE-RELATED"/>
    <property type="match status" value="1"/>
</dbReference>
<comment type="catalytic activity">
    <reaction evidence="5">
        <text>an L-alpha-D-Hep-(1-&gt;5)-[alpha-Kdo-(2-&gt;4)]-alpha-Kdo-(2-&gt;6)-lipid A + ADP-L-glycero-beta-D-manno-heptose = an L-alpha-D-Hep-(1-&gt;3)-L-alpha-D-Hep-(1-&gt;5)-[alpha-Kdo-(2-&gt;4)]-alpha-Kdo-(2-&gt;6)-lipid A + ADP + H(+)</text>
        <dbReference type="Rhea" id="RHEA:74071"/>
        <dbReference type="ChEBI" id="CHEBI:15378"/>
        <dbReference type="ChEBI" id="CHEBI:61506"/>
        <dbReference type="ChEBI" id="CHEBI:193068"/>
        <dbReference type="ChEBI" id="CHEBI:193069"/>
        <dbReference type="ChEBI" id="CHEBI:456216"/>
        <dbReference type="EC" id="2.4.99.24"/>
    </reaction>
</comment>
<dbReference type="Gene3D" id="3.40.50.2000">
    <property type="entry name" value="Glycogen Phosphorylase B"/>
    <property type="match status" value="2"/>
</dbReference>
<proteinExistence type="inferred from homology"/>
<reference evidence="7" key="1">
    <citation type="journal article" date="2019" name="Int. J. Syst. Evol. Microbiol.">
        <title>The Global Catalogue of Microorganisms (GCM) 10K type strain sequencing project: providing services to taxonomists for standard genome sequencing and annotation.</title>
        <authorList>
            <consortium name="The Broad Institute Genomics Platform"/>
            <consortium name="The Broad Institute Genome Sequencing Center for Infectious Disease"/>
            <person name="Wu L."/>
            <person name="Ma J."/>
        </authorList>
    </citation>
    <scope>NUCLEOTIDE SEQUENCE [LARGE SCALE GENOMIC DNA]</scope>
    <source>
        <strain evidence="7">CGMCC 1.10131</strain>
    </source>
</reference>
<evidence type="ECO:0000313" key="6">
    <source>
        <dbReference type="EMBL" id="GGB03850.1"/>
    </source>
</evidence>
<dbReference type="NCBIfam" id="TIGR02195">
    <property type="entry name" value="heptsyl_trn_II"/>
    <property type="match status" value="1"/>
</dbReference>
<accession>A0ABQ1I054</accession>
<dbReference type="InterPro" id="IPR051199">
    <property type="entry name" value="LPS_LOS_Heptosyltrfase"/>
</dbReference>
<evidence type="ECO:0000313" key="7">
    <source>
        <dbReference type="Proteomes" id="UP000651977"/>
    </source>
</evidence>
<dbReference type="CDD" id="cd03789">
    <property type="entry name" value="GT9_LPS_heptosyltransferase"/>
    <property type="match status" value="1"/>
</dbReference>
<dbReference type="InterPro" id="IPR002201">
    <property type="entry name" value="Glyco_trans_9"/>
</dbReference>
<dbReference type="Proteomes" id="UP000651977">
    <property type="component" value="Unassembled WGS sequence"/>
</dbReference>